<dbReference type="InterPro" id="IPR006524">
    <property type="entry name" value="ArpU-like"/>
</dbReference>
<protein>
    <submittedName>
        <fullName evidence="1">DUF1492 domain-containing protein</fullName>
    </submittedName>
</protein>
<dbReference type="OrthoDB" id="9806726at2"/>
<evidence type="ECO:0000313" key="2">
    <source>
        <dbReference type="Proteomes" id="UP000371977"/>
    </source>
</evidence>
<gene>
    <name evidence="1" type="ORF">ESZ50_04805</name>
</gene>
<proteinExistence type="predicted"/>
<dbReference type="AlphaFoldDB" id="A0A6C2C903"/>
<comment type="caution">
    <text evidence="1">The sequence shown here is derived from an EMBL/GenBank/DDBJ whole genome shotgun (WGS) entry which is preliminary data.</text>
</comment>
<dbReference type="NCBIfam" id="TIGR01637">
    <property type="entry name" value="phage_arpU"/>
    <property type="match status" value="1"/>
</dbReference>
<evidence type="ECO:0000313" key="1">
    <source>
        <dbReference type="EMBL" id="TYC49913.1"/>
    </source>
</evidence>
<organism evidence="1 2">
    <name type="scientific">Weissella muntiaci</name>
    <dbReference type="NCBI Taxonomy" id="2508881"/>
    <lineage>
        <taxon>Bacteria</taxon>
        <taxon>Bacillati</taxon>
        <taxon>Bacillota</taxon>
        <taxon>Bacilli</taxon>
        <taxon>Lactobacillales</taxon>
        <taxon>Lactobacillaceae</taxon>
        <taxon>Weissella</taxon>
    </lineage>
</organism>
<dbReference type="Pfam" id="PF07374">
    <property type="entry name" value="DUF1492"/>
    <property type="match status" value="1"/>
</dbReference>
<keyword evidence="2" id="KW-1185">Reference proteome</keyword>
<dbReference type="Proteomes" id="UP000371977">
    <property type="component" value="Unassembled WGS sequence"/>
</dbReference>
<reference evidence="1 2" key="1">
    <citation type="submission" date="2019-01" db="EMBL/GenBank/DDBJ databases">
        <title>Weissella sp. nov., a novel lactic acid bacterium isolated from animal feces.</title>
        <authorList>
            <person name="Wang L.-T."/>
        </authorList>
    </citation>
    <scope>NUCLEOTIDE SEQUENCE [LARGE SCALE GENOMIC DNA]</scope>
    <source>
        <strain evidence="1 2">8H-2</strain>
    </source>
</reference>
<dbReference type="InterPro" id="IPR010861">
    <property type="entry name" value="DUF1492"/>
</dbReference>
<sequence>MSDQKTAYNTRHWLKGDFQMFLKKSKLATVLPSSMQLSDMPGGGPAVSVDDKLVGYFEAKVVVDTVCNVFSVLGHKQKRILELCFIDGLEDWQVMERVEIESEPTYYRTKQKALVEFAELYGPFNDLRDEGSEYLF</sequence>
<dbReference type="RefSeq" id="WP_148622472.1">
    <property type="nucleotide sequence ID" value="NZ_SDGZ01000013.1"/>
</dbReference>
<accession>A0A6C2C903</accession>
<dbReference type="EMBL" id="SDGZ01000013">
    <property type="protein sequence ID" value="TYC49913.1"/>
    <property type="molecule type" value="Genomic_DNA"/>
</dbReference>
<name>A0A6C2C903_9LACO</name>